<sequence>MDKLSETWMVDGTIDFEAKKYTLLAYLQKVKLYFDNNKIYPQLSDLFFHYNNLVSFKTNKNYLKDHFPKRLSGIQIESLELIYEEMIADNNLMQEIEEIIHYASQRFENAISVGSEIYDFVESKLAITPVGIIPLKLDEGYFFLSNGKRSTRVYSYKLTLFERHSEKYRSLSSTFISEWERNFVNSYENIKINLIKQQKHLPNPAVYSIETDLTFPLEETLLPVAKRTLVQHISR</sequence>
<comment type="caution">
    <text evidence="1">The sequence shown here is derived from an EMBL/GenBank/DDBJ whole genome shotgun (WGS) entry which is preliminary data.</text>
</comment>
<dbReference type="Proteomes" id="UP000609064">
    <property type="component" value="Unassembled WGS sequence"/>
</dbReference>
<accession>A0A917DQ88</accession>
<organism evidence="1 2">
    <name type="scientific">Emticicia aquatilis</name>
    <dbReference type="NCBI Taxonomy" id="1537369"/>
    <lineage>
        <taxon>Bacteria</taxon>
        <taxon>Pseudomonadati</taxon>
        <taxon>Bacteroidota</taxon>
        <taxon>Cytophagia</taxon>
        <taxon>Cytophagales</taxon>
        <taxon>Leadbetterellaceae</taxon>
        <taxon>Emticicia</taxon>
    </lineage>
</organism>
<protein>
    <submittedName>
        <fullName evidence="1">Uncharacterized protein</fullName>
    </submittedName>
</protein>
<dbReference type="RefSeq" id="WP_188766272.1">
    <property type="nucleotide sequence ID" value="NZ_BMKK01000004.1"/>
</dbReference>
<proteinExistence type="predicted"/>
<evidence type="ECO:0000313" key="2">
    <source>
        <dbReference type="Proteomes" id="UP000609064"/>
    </source>
</evidence>
<name>A0A917DQ88_9BACT</name>
<dbReference type="AlphaFoldDB" id="A0A917DQ88"/>
<reference evidence="1" key="2">
    <citation type="submission" date="2020-09" db="EMBL/GenBank/DDBJ databases">
        <authorList>
            <person name="Sun Q."/>
            <person name="Zhou Y."/>
        </authorList>
    </citation>
    <scope>NUCLEOTIDE SEQUENCE</scope>
    <source>
        <strain evidence="1">CGMCC 1.15958</strain>
    </source>
</reference>
<dbReference type="EMBL" id="BMKK01000004">
    <property type="protein sequence ID" value="GGD58738.1"/>
    <property type="molecule type" value="Genomic_DNA"/>
</dbReference>
<gene>
    <name evidence="1" type="ORF">GCM10011514_23430</name>
</gene>
<evidence type="ECO:0000313" key="1">
    <source>
        <dbReference type="EMBL" id="GGD58738.1"/>
    </source>
</evidence>
<reference evidence="1" key="1">
    <citation type="journal article" date="2014" name="Int. J. Syst. Evol. Microbiol.">
        <title>Complete genome sequence of Corynebacterium casei LMG S-19264T (=DSM 44701T), isolated from a smear-ripened cheese.</title>
        <authorList>
            <consortium name="US DOE Joint Genome Institute (JGI-PGF)"/>
            <person name="Walter F."/>
            <person name="Albersmeier A."/>
            <person name="Kalinowski J."/>
            <person name="Ruckert C."/>
        </authorList>
    </citation>
    <scope>NUCLEOTIDE SEQUENCE</scope>
    <source>
        <strain evidence="1">CGMCC 1.15958</strain>
    </source>
</reference>
<keyword evidence="2" id="KW-1185">Reference proteome</keyword>